<proteinExistence type="predicted"/>
<evidence type="ECO:0000313" key="2">
    <source>
        <dbReference type="Proteomes" id="UP000620133"/>
    </source>
</evidence>
<sequence length="606" mass="69430">MYKKFSMLVLLVMFISMIFSVSTHAYTERTTDYIEDLFNTWEIQENNGITLLRSNRIQNKAEKINLEINTTFASSQLIQIENFIVAQNGVEKSRIEVFSDDTTIHISDSFNIEYEAPEASELMFLKGSDDSWDVYLEQDTYYEIIFVLKENLTSNQRLYILQAFNNNYRYANQMAIDLRVEAEFKWVVINPTVESELALLPETYGSIFEHPESMASVSVSIDDYQMSLVINYDSVYDVSYTFSDQTDMSVFNDQYDAFYYTYDEMKFIVFNHGETSMFLSDDIKAETFTPYTIWNLSTNEIETHYRFNTYIYSELEDANNAYAYFYVDEFVIDHLLSVSLAYRYKYLGLFEDDVWEEPVHLVLEADQEVTGLDPTAWQLDFLATASVITSVSSLIPVVRWPMLIIGTASMAYVGSTVESGLIEVGNVNQIDEISNPSQKVKDKLNEAYLLGDPNFSGIDSSLNVYKLHLGQYNKAFTTGIQIDESYSEVNGQQGINIIQFTYRTNGQVYTMKGESIDTIFTPGPGTDAEPETSSSLWDMFIQIIKDGYEVIPALFWIIGLFALILVLIVLSHLWRFLSKGLKLIFSPFGFISITIIIVLLLLSGVI</sequence>
<dbReference type="EMBL" id="AP024412">
    <property type="protein sequence ID" value="BCR35560.1"/>
    <property type="molecule type" value="Genomic_DNA"/>
</dbReference>
<gene>
    <name evidence="1" type="ORF">MPAN_004530</name>
</gene>
<name>A0A7U9TIS2_9MOLU</name>
<organism evidence="1 2">
    <name type="scientific">Mariniplasma anaerobium</name>
    <dbReference type="NCBI Taxonomy" id="2735436"/>
    <lineage>
        <taxon>Bacteria</taxon>
        <taxon>Bacillati</taxon>
        <taxon>Mycoplasmatota</taxon>
        <taxon>Mollicutes</taxon>
        <taxon>Acholeplasmatales</taxon>
        <taxon>Acholeplasmataceae</taxon>
        <taxon>Mariniplasma</taxon>
    </lineage>
</organism>
<dbReference type="Proteomes" id="UP000620133">
    <property type="component" value="Chromosome"/>
</dbReference>
<keyword evidence="2" id="KW-1185">Reference proteome</keyword>
<dbReference type="RefSeq" id="WP_176239999.1">
    <property type="nucleotide sequence ID" value="NZ_AP024412.1"/>
</dbReference>
<dbReference type="AlphaFoldDB" id="A0A7U9TIS2"/>
<accession>A0A7U9TIS2</accession>
<dbReference type="KEGG" id="manr:MPAN_004530"/>
<evidence type="ECO:0000313" key="1">
    <source>
        <dbReference type="EMBL" id="BCR35560.1"/>
    </source>
</evidence>
<reference evidence="1" key="1">
    <citation type="submission" date="2021-01" db="EMBL/GenBank/DDBJ databases">
        <title>Draft genome sequence of Acholeplasmataceae bacterium strain Mahy22.</title>
        <authorList>
            <person name="Watanabe M."/>
            <person name="Kojima H."/>
            <person name="Fukui M."/>
        </authorList>
    </citation>
    <scope>NUCLEOTIDE SEQUENCE</scope>
    <source>
        <strain evidence="1">Mahy22</strain>
    </source>
</reference>
<protein>
    <submittedName>
        <fullName evidence="1">Uncharacterized protein</fullName>
    </submittedName>
</protein>